<evidence type="ECO:0000256" key="9">
    <source>
        <dbReference type="ARBA" id="ARBA00022989"/>
    </source>
</evidence>
<feature type="transmembrane region" description="Helical" evidence="14">
    <location>
        <begin position="6"/>
        <end position="24"/>
    </location>
</feature>
<dbReference type="Gene3D" id="1.10.630.10">
    <property type="entry name" value="Cytochrome P450"/>
    <property type="match status" value="2"/>
</dbReference>
<dbReference type="Pfam" id="PF00067">
    <property type="entry name" value="p450"/>
    <property type="match status" value="2"/>
</dbReference>
<evidence type="ECO:0000313" key="15">
    <source>
        <dbReference type="EMBL" id="KAK1383053.1"/>
    </source>
</evidence>
<dbReference type="GO" id="GO:0020037">
    <property type="term" value="F:heme binding"/>
    <property type="evidence" value="ECO:0007669"/>
    <property type="project" value="InterPro"/>
</dbReference>
<evidence type="ECO:0000256" key="3">
    <source>
        <dbReference type="ARBA" id="ARBA00010617"/>
    </source>
</evidence>
<dbReference type="PANTHER" id="PTHR47955">
    <property type="entry name" value="CYTOCHROME P450 FAMILY 71 PROTEIN"/>
    <property type="match status" value="1"/>
</dbReference>
<dbReference type="InterPro" id="IPR002401">
    <property type="entry name" value="Cyt_P450_E_grp-I"/>
</dbReference>
<dbReference type="PANTHER" id="PTHR47955:SF22">
    <property type="entry name" value="CYTOCHROME P450 83B1-LIKE"/>
    <property type="match status" value="1"/>
</dbReference>
<keyword evidence="4" id="KW-0349">Heme</keyword>
<evidence type="ECO:0000256" key="12">
    <source>
        <dbReference type="ARBA" id="ARBA00023033"/>
    </source>
</evidence>
<dbReference type="AlphaFoldDB" id="A0AAD8IEQ9"/>
<sequence length="500" mass="57544">MDPVVIIFVNILAFAIASVYLFRLSETFTNFIKLQALTSIYGTYRNDIYGSLVTLHLGSVPVLVVSSPKMAQQVMKTQDLIYCSRAQMTGTKKLSYNGLDMAFAPYSDHWRHVRKFCTLELFTQKKAQLCFRPVREQEVSRMIDRLSEAASASKDVNAYECFSNFTTSVISGVAFGKRYDEDMLGKQRFQRMLPELDAVSIAFFVSNFFPMFGWIDRLSGKRARLDRTFKEMDMFYQELIDEHLKPNRPESPTEDLAHRCHVENQRLLFLCSKNGYYESDSFRKGLMSYFSTVRYINFQLGYQPKKVFSQTLEPPKPLYAYKVFSCNFQKVTYFISNSLKGKKHACTSTNSRASSYIVTTHKHMHYSRYSCCFKCLQNIFNGGTGTSATALTSAMTELMRDQGVMKKAQEEIRRVIGKKDNVDEDDIQNLPYLRAVVKETMRLYPPAPLLLPRQTMETSIIGGDKDHMYMIKPKTLVYVIKHVGNWKRPGNLERSHGLCA</sequence>
<dbReference type="GO" id="GO:0016705">
    <property type="term" value="F:oxidoreductase activity, acting on paired donors, with incorporation or reduction of molecular oxygen"/>
    <property type="evidence" value="ECO:0007669"/>
    <property type="project" value="InterPro"/>
</dbReference>
<evidence type="ECO:0000256" key="14">
    <source>
        <dbReference type="SAM" id="Phobius"/>
    </source>
</evidence>
<dbReference type="PRINTS" id="PR00463">
    <property type="entry name" value="EP450I"/>
</dbReference>
<keyword evidence="13 14" id="KW-0472">Membrane</keyword>
<organism evidence="15 16">
    <name type="scientific">Heracleum sosnowskyi</name>
    <dbReference type="NCBI Taxonomy" id="360622"/>
    <lineage>
        <taxon>Eukaryota</taxon>
        <taxon>Viridiplantae</taxon>
        <taxon>Streptophyta</taxon>
        <taxon>Embryophyta</taxon>
        <taxon>Tracheophyta</taxon>
        <taxon>Spermatophyta</taxon>
        <taxon>Magnoliopsida</taxon>
        <taxon>eudicotyledons</taxon>
        <taxon>Gunneridae</taxon>
        <taxon>Pentapetalae</taxon>
        <taxon>asterids</taxon>
        <taxon>campanulids</taxon>
        <taxon>Apiales</taxon>
        <taxon>Apiaceae</taxon>
        <taxon>Apioideae</taxon>
        <taxon>apioid superclade</taxon>
        <taxon>Tordylieae</taxon>
        <taxon>Tordyliinae</taxon>
        <taxon>Heracleum</taxon>
    </lineage>
</organism>
<dbReference type="GO" id="GO:0005506">
    <property type="term" value="F:iron ion binding"/>
    <property type="evidence" value="ECO:0007669"/>
    <property type="project" value="InterPro"/>
</dbReference>
<keyword evidence="5 14" id="KW-0812">Transmembrane</keyword>
<evidence type="ECO:0000313" key="16">
    <source>
        <dbReference type="Proteomes" id="UP001237642"/>
    </source>
</evidence>
<keyword evidence="8" id="KW-0492">Microsome</keyword>
<dbReference type="Proteomes" id="UP001237642">
    <property type="component" value="Unassembled WGS sequence"/>
</dbReference>
<gene>
    <name evidence="15" type="ORF">POM88_020788</name>
</gene>
<evidence type="ECO:0000256" key="13">
    <source>
        <dbReference type="ARBA" id="ARBA00023136"/>
    </source>
</evidence>
<evidence type="ECO:0000256" key="6">
    <source>
        <dbReference type="ARBA" id="ARBA00022723"/>
    </source>
</evidence>
<dbReference type="EMBL" id="JAUIZM010000005">
    <property type="protein sequence ID" value="KAK1383053.1"/>
    <property type="molecule type" value="Genomic_DNA"/>
</dbReference>
<comment type="subcellular location">
    <subcellularLocation>
        <location evidence="2">Microsome membrane</location>
        <topology evidence="2">Single-pass membrane protein</topology>
    </subcellularLocation>
</comment>
<evidence type="ECO:0000256" key="2">
    <source>
        <dbReference type="ARBA" id="ARBA00004111"/>
    </source>
</evidence>
<reference evidence="15" key="2">
    <citation type="submission" date="2023-05" db="EMBL/GenBank/DDBJ databases">
        <authorList>
            <person name="Schelkunov M.I."/>
        </authorList>
    </citation>
    <scope>NUCLEOTIDE SEQUENCE</scope>
    <source>
        <strain evidence="15">Hsosn_3</strain>
        <tissue evidence="15">Leaf</tissue>
    </source>
</reference>
<evidence type="ECO:0000256" key="5">
    <source>
        <dbReference type="ARBA" id="ARBA00022692"/>
    </source>
</evidence>
<dbReference type="SUPFAM" id="SSF48264">
    <property type="entry name" value="Cytochrome P450"/>
    <property type="match status" value="1"/>
</dbReference>
<comment type="similarity">
    <text evidence="3">Belongs to the cytochrome P450 family.</text>
</comment>
<evidence type="ECO:0000256" key="10">
    <source>
        <dbReference type="ARBA" id="ARBA00023002"/>
    </source>
</evidence>
<reference evidence="15" key="1">
    <citation type="submission" date="2023-02" db="EMBL/GenBank/DDBJ databases">
        <title>Genome of toxic invasive species Heracleum sosnowskyi carries increased number of genes despite the absence of recent whole-genome duplications.</title>
        <authorList>
            <person name="Schelkunov M."/>
            <person name="Shtratnikova V."/>
            <person name="Makarenko M."/>
            <person name="Klepikova A."/>
            <person name="Omelchenko D."/>
            <person name="Novikova G."/>
            <person name="Obukhova E."/>
            <person name="Bogdanov V."/>
            <person name="Penin A."/>
            <person name="Logacheva M."/>
        </authorList>
    </citation>
    <scope>NUCLEOTIDE SEQUENCE</scope>
    <source>
        <strain evidence="15">Hsosn_3</strain>
        <tissue evidence="15">Leaf</tissue>
    </source>
</reference>
<evidence type="ECO:0008006" key="17">
    <source>
        <dbReference type="Google" id="ProtNLM"/>
    </source>
</evidence>
<accession>A0AAD8IEQ9</accession>
<dbReference type="GO" id="GO:0009805">
    <property type="term" value="P:coumarin biosynthetic process"/>
    <property type="evidence" value="ECO:0007669"/>
    <property type="project" value="UniProtKB-ARBA"/>
</dbReference>
<evidence type="ECO:0000256" key="8">
    <source>
        <dbReference type="ARBA" id="ARBA00022848"/>
    </source>
</evidence>
<proteinExistence type="inferred from homology"/>
<evidence type="ECO:0000256" key="1">
    <source>
        <dbReference type="ARBA" id="ARBA00001971"/>
    </source>
</evidence>
<keyword evidence="12" id="KW-0503">Monooxygenase</keyword>
<keyword evidence="9 14" id="KW-1133">Transmembrane helix</keyword>
<comment type="caution">
    <text evidence="15">The sequence shown here is derived from an EMBL/GenBank/DDBJ whole genome shotgun (WGS) entry which is preliminary data.</text>
</comment>
<evidence type="ECO:0000256" key="11">
    <source>
        <dbReference type="ARBA" id="ARBA00023004"/>
    </source>
</evidence>
<protein>
    <recommendedName>
        <fullName evidence="17">Cytochrome P450</fullName>
    </recommendedName>
</protein>
<comment type="cofactor">
    <cofactor evidence="1">
        <name>heme</name>
        <dbReference type="ChEBI" id="CHEBI:30413"/>
    </cofactor>
</comment>
<keyword evidence="10" id="KW-0560">Oxidoreductase</keyword>
<dbReference type="InterPro" id="IPR036396">
    <property type="entry name" value="Cyt_P450_sf"/>
</dbReference>
<keyword evidence="7" id="KW-0256">Endoplasmic reticulum</keyword>
<keyword evidence="6" id="KW-0479">Metal-binding</keyword>
<dbReference type="InterPro" id="IPR001128">
    <property type="entry name" value="Cyt_P450"/>
</dbReference>
<evidence type="ECO:0000256" key="4">
    <source>
        <dbReference type="ARBA" id="ARBA00022617"/>
    </source>
</evidence>
<feature type="transmembrane region" description="Helical" evidence="14">
    <location>
        <begin position="196"/>
        <end position="215"/>
    </location>
</feature>
<name>A0AAD8IEQ9_9APIA</name>
<evidence type="ECO:0000256" key="7">
    <source>
        <dbReference type="ARBA" id="ARBA00022824"/>
    </source>
</evidence>
<keyword evidence="11" id="KW-0408">Iron</keyword>
<keyword evidence="16" id="KW-1185">Reference proteome</keyword>
<dbReference type="GO" id="GO:0004497">
    <property type="term" value="F:monooxygenase activity"/>
    <property type="evidence" value="ECO:0007669"/>
    <property type="project" value="UniProtKB-KW"/>
</dbReference>